<protein>
    <recommendedName>
        <fullName evidence="5">Extensin</fullName>
    </recommendedName>
</protein>
<dbReference type="Proteomes" id="UP000095329">
    <property type="component" value="Unassembled WGS sequence"/>
</dbReference>
<feature type="region of interest" description="Disordered" evidence="1">
    <location>
        <begin position="148"/>
        <end position="238"/>
    </location>
</feature>
<feature type="region of interest" description="Disordered" evidence="1">
    <location>
        <begin position="259"/>
        <end position="372"/>
    </location>
</feature>
<feature type="transmembrane region" description="Helical" evidence="2">
    <location>
        <begin position="114"/>
        <end position="140"/>
    </location>
</feature>
<feature type="compositionally biased region" description="Polar residues" evidence="1">
    <location>
        <begin position="352"/>
        <end position="361"/>
    </location>
</feature>
<proteinExistence type="predicted"/>
<feature type="compositionally biased region" description="Gly residues" evidence="1">
    <location>
        <begin position="275"/>
        <end position="322"/>
    </location>
</feature>
<evidence type="ECO:0000256" key="1">
    <source>
        <dbReference type="SAM" id="MobiDB-lite"/>
    </source>
</evidence>
<reference evidence="3 4" key="1">
    <citation type="journal article" date="2013" name="Genome Announc.">
        <title>Genome Sequence of Streptomyces violaceusniger Strain SPC6, a Halotolerant Streptomycete That Exhibits Rapid Growth and Development.</title>
        <authorList>
            <person name="Chen X."/>
            <person name="Zhang B."/>
            <person name="Zhang W."/>
            <person name="Wu X."/>
            <person name="Zhang M."/>
            <person name="Chen T."/>
            <person name="Liu G."/>
            <person name="Dyson P."/>
        </authorList>
    </citation>
    <scope>NUCLEOTIDE SEQUENCE [LARGE SCALE GENOMIC DNA]</scope>
    <source>
        <strain evidence="3 4">SPC6</strain>
    </source>
</reference>
<evidence type="ECO:0000256" key="2">
    <source>
        <dbReference type="SAM" id="Phobius"/>
    </source>
</evidence>
<organism evidence="3 4">
    <name type="scientific">Streptomyces thermolilacinus SPC6</name>
    <dbReference type="NCBI Taxonomy" id="1306406"/>
    <lineage>
        <taxon>Bacteria</taxon>
        <taxon>Bacillati</taxon>
        <taxon>Actinomycetota</taxon>
        <taxon>Actinomycetes</taxon>
        <taxon>Kitasatosporales</taxon>
        <taxon>Streptomycetaceae</taxon>
        <taxon>Streptomyces</taxon>
    </lineage>
</organism>
<dbReference type="RefSeq" id="WP_023586893.1">
    <property type="nucleotide sequence ID" value="NZ_ASHX02000001.1"/>
</dbReference>
<gene>
    <name evidence="3" type="ORF">J116_009710</name>
</gene>
<name>A0A1D3DQV6_9ACTN</name>
<keyword evidence="2" id="KW-0812">Transmembrane</keyword>
<comment type="caution">
    <text evidence="3">The sequence shown here is derived from an EMBL/GenBank/DDBJ whole genome shotgun (WGS) entry which is preliminary data.</text>
</comment>
<sequence>MADERNEWLDHEAAERLLRGEPVDADDDYTRWQVERLAKALDSARGATAPLSPGHSGELPGEAAAVAAFRAAHSARGAKPHVAAGSDLGSVRIGAALRAPRWARPRGWMRPARWGLAASVAGLAVGGVAVAAGTGVIPAFGGDDAPVPAVSAAAPGEVEAPEGRAHTPPGSHRHGTPTDPASPPPLVPPGPSKGVGGTATPGGGTPDDNDGATPGRTEPDWGRTETRAPDGTWPARTTQACRDLRDGRLDTARRQQLELAARGSGVQQFCDQVLSGGGRQSGGTPPGTGTGTGTGGAPDIGTGTGGGGTSGGGTSGGGSTGGGDRDSGDPDTDRGEGKPGGKGRTDDKGASGRTSGTQHQKSPAEPPTGKRA</sequence>
<dbReference type="STRING" id="1306406.J116_009710"/>
<evidence type="ECO:0000313" key="4">
    <source>
        <dbReference type="Proteomes" id="UP000095329"/>
    </source>
</evidence>
<feature type="compositionally biased region" description="Gly residues" evidence="1">
    <location>
        <begin position="193"/>
        <end position="205"/>
    </location>
</feature>
<accession>A0A1D3DQV6</accession>
<feature type="compositionally biased region" description="Pro residues" evidence="1">
    <location>
        <begin position="180"/>
        <end position="191"/>
    </location>
</feature>
<dbReference type="AlphaFoldDB" id="A0A1D3DQV6"/>
<dbReference type="OrthoDB" id="4338553at2"/>
<dbReference type="EMBL" id="ASHX02000001">
    <property type="protein sequence ID" value="OEJ94707.1"/>
    <property type="molecule type" value="Genomic_DNA"/>
</dbReference>
<dbReference type="eggNOG" id="ENOG503488B">
    <property type="taxonomic scope" value="Bacteria"/>
</dbReference>
<keyword evidence="2" id="KW-0472">Membrane</keyword>
<feature type="compositionally biased region" description="Low complexity" evidence="1">
    <location>
        <begin position="148"/>
        <end position="158"/>
    </location>
</feature>
<keyword evidence="4" id="KW-1185">Reference proteome</keyword>
<feature type="compositionally biased region" description="Basic and acidic residues" evidence="1">
    <location>
        <begin position="217"/>
        <end position="228"/>
    </location>
</feature>
<evidence type="ECO:0000313" key="3">
    <source>
        <dbReference type="EMBL" id="OEJ94707.1"/>
    </source>
</evidence>
<evidence type="ECO:0008006" key="5">
    <source>
        <dbReference type="Google" id="ProtNLM"/>
    </source>
</evidence>
<feature type="compositionally biased region" description="Basic and acidic residues" evidence="1">
    <location>
        <begin position="323"/>
        <end position="350"/>
    </location>
</feature>
<keyword evidence="2" id="KW-1133">Transmembrane helix</keyword>